<evidence type="ECO:0000256" key="6">
    <source>
        <dbReference type="ARBA" id="ARBA00023136"/>
    </source>
</evidence>
<evidence type="ECO:0000256" key="1">
    <source>
        <dbReference type="ARBA" id="ARBA00004651"/>
    </source>
</evidence>
<feature type="transmembrane region" description="Helical" evidence="7">
    <location>
        <begin position="12"/>
        <end position="36"/>
    </location>
</feature>
<evidence type="ECO:0000313" key="10">
    <source>
        <dbReference type="Proteomes" id="UP000190328"/>
    </source>
</evidence>
<keyword evidence="6 7" id="KW-0472">Membrane</keyword>
<dbReference type="STRING" id="263852.SAMN02745116_02278"/>
<dbReference type="GO" id="GO:0005886">
    <property type="term" value="C:plasma membrane"/>
    <property type="evidence" value="ECO:0007669"/>
    <property type="project" value="UniProtKB-SubCell"/>
</dbReference>
<dbReference type="PROSITE" id="PS50928">
    <property type="entry name" value="ABC_TM1"/>
    <property type="match status" value="1"/>
</dbReference>
<dbReference type="PANTHER" id="PTHR30193:SF37">
    <property type="entry name" value="INNER MEMBRANE ABC TRANSPORTER PERMEASE PROTEIN YCJO"/>
    <property type="match status" value="1"/>
</dbReference>
<comment type="subcellular location">
    <subcellularLocation>
        <location evidence="1 7">Cell membrane</location>
        <topology evidence="1 7">Multi-pass membrane protein</topology>
    </subcellularLocation>
</comment>
<dbReference type="Gene3D" id="1.10.3720.10">
    <property type="entry name" value="MetI-like"/>
    <property type="match status" value="1"/>
</dbReference>
<dbReference type="CDD" id="cd06261">
    <property type="entry name" value="TM_PBP2"/>
    <property type="match status" value="1"/>
</dbReference>
<dbReference type="AlphaFoldDB" id="A0A1T4QQJ2"/>
<evidence type="ECO:0000259" key="8">
    <source>
        <dbReference type="PROSITE" id="PS50928"/>
    </source>
</evidence>
<proteinExistence type="inferred from homology"/>
<feature type="transmembrane region" description="Helical" evidence="7">
    <location>
        <begin position="264"/>
        <end position="286"/>
    </location>
</feature>
<keyword evidence="3" id="KW-1003">Cell membrane</keyword>
<gene>
    <name evidence="9" type="ORF">SAMN02745116_02278</name>
</gene>
<reference evidence="9 10" key="1">
    <citation type="submission" date="2017-02" db="EMBL/GenBank/DDBJ databases">
        <authorList>
            <person name="Peterson S.W."/>
        </authorList>
    </citation>
    <scope>NUCLEOTIDE SEQUENCE [LARGE SCALE GENOMIC DNA]</scope>
    <source>
        <strain evidence="9 10">ATCC BAA-1030</strain>
    </source>
</reference>
<dbReference type="InterPro" id="IPR051393">
    <property type="entry name" value="ABC_transporter_permease"/>
</dbReference>
<feature type="transmembrane region" description="Helical" evidence="7">
    <location>
        <begin position="108"/>
        <end position="129"/>
    </location>
</feature>
<dbReference type="InterPro" id="IPR000515">
    <property type="entry name" value="MetI-like"/>
</dbReference>
<sequence length="297" mass="33610">MAKSKTASKNRFIFFCTAPAVILYTIFMIFPTINIFKMSLFKWSGFSATQRFVGLDNFKILLQDNNFLRAFQNTIYLLVVVTIITMGTALFMAALMQSEIKCKNFYRFIIYIPNILSIVVVAAIFSAIYDQKSGLLNSILELLHLDSLKHMWLGDQKIVIFSVAIAMFWQSMGYYMVMYAASMASVPTSLYESASIEGANRFQQFFSITLPLIWSNIRNTLTFFIISSINLSFALIKAMTDGGPDGSSEVLLSFMYKQAYTNSAYGYGMAAGVIIFVFSFVLSMIVSKITERKILQY</sequence>
<evidence type="ECO:0000313" key="9">
    <source>
        <dbReference type="EMBL" id="SKA05944.1"/>
    </source>
</evidence>
<dbReference type="Pfam" id="PF00528">
    <property type="entry name" value="BPD_transp_1"/>
    <property type="match status" value="1"/>
</dbReference>
<dbReference type="Proteomes" id="UP000190328">
    <property type="component" value="Unassembled WGS sequence"/>
</dbReference>
<feature type="transmembrane region" description="Helical" evidence="7">
    <location>
        <begin position="221"/>
        <end position="240"/>
    </location>
</feature>
<keyword evidence="4 7" id="KW-0812">Transmembrane</keyword>
<evidence type="ECO:0000256" key="4">
    <source>
        <dbReference type="ARBA" id="ARBA00022692"/>
    </source>
</evidence>
<evidence type="ECO:0000256" key="2">
    <source>
        <dbReference type="ARBA" id="ARBA00022448"/>
    </source>
</evidence>
<dbReference type="RefSeq" id="WP_234984666.1">
    <property type="nucleotide sequence ID" value="NZ_FUXI01000032.1"/>
</dbReference>
<comment type="similarity">
    <text evidence="7">Belongs to the binding-protein-dependent transport system permease family.</text>
</comment>
<evidence type="ECO:0000256" key="7">
    <source>
        <dbReference type="RuleBase" id="RU363032"/>
    </source>
</evidence>
<protein>
    <submittedName>
        <fullName evidence="9">N-acetylglucosamine transport system permease protein</fullName>
    </submittedName>
</protein>
<feature type="domain" description="ABC transmembrane type-1" evidence="8">
    <location>
        <begin position="71"/>
        <end position="286"/>
    </location>
</feature>
<evidence type="ECO:0000256" key="5">
    <source>
        <dbReference type="ARBA" id="ARBA00022989"/>
    </source>
</evidence>
<dbReference type="SUPFAM" id="SSF161098">
    <property type="entry name" value="MetI-like"/>
    <property type="match status" value="1"/>
</dbReference>
<keyword evidence="5 7" id="KW-1133">Transmembrane helix</keyword>
<organism evidence="9 10">
    <name type="scientific">Pilibacter termitis</name>
    <dbReference type="NCBI Taxonomy" id="263852"/>
    <lineage>
        <taxon>Bacteria</taxon>
        <taxon>Bacillati</taxon>
        <taxon>Bacillota</taxon>
        <taxon>Bacilli</taxon>
        <taxon>Lactobacillales</taxon>
        <taxon>Enterococcaceae</taxon>
        <taxon>Pilibacter</taxon>
    </lineage>
</organism>
<dbReference type="GO" id="GO:0055085">
    <property type="term" value="P:transmembrane transport"/>
    <property type="evidence" value="ECO:0007669"/>
    <property type="project" value="InterPro"/>
</dbReference>
<keyword evidence="10" id="KW-1185">Reference proteome</keyword>
<keyword evidence="2 7" id="KW-0813">Transport</keyword>
<accession>A0A1T4QQJ2</accession>
<name>A0A1T4QQJ2_9ENTE</name>
<evidence type="ECO:0000256" key="3">
    <source>
        <dbReference type="ARBA" id="ARBA00022475"/>
    </source>
</evidence>
<feature type="transmembrane region" description="Helical" evidence="7">
    <location>
        <begin position="158"/>
        <end position="177"/>
    </location>
</feature>
<dbReference type="PANTHER" id="PTHR30193">
    <property type="entry name" value="ABC TRANSPORTER PERMEASE PROTEIN"/>
    <property type="match status" value="1"/>
</dbReference>
<feature type="transmembrane region" description="Helical" evidence="7">
    <location>
        <begin position="75"/>
        <end position="96"/>
    </location>
</feature>
<dbReference type="EMBL" id="FUXI01000032">
    <property type="protein sequence ID" value="SKA05944.1"/>
    <property type="molecule type" value="Genomic_DNA"/>
</dbReference>
<dbReference type="InterPro" id="IPR035906">
    <property type="entry name" value="MetI-like_sf"/>
</dbReference>